<dbReference type="GO" id="GO:0051083">
    <property type="term" value="P:'de novo' cotranslational protein folding"/>
    <property type="evidence" value="ECO:0007669"/>
    <property type="project" value="TreeGrafter"/>
</dbReference>
<dbReference type="GO" id="GO:0051879">
    <property type="term" value="F:Hsp90 protein binding"/>
    <property type="evidence" value="ECO:0007669"/>
    <property type="project" value="TreeGrafter"/>
</dbReference>
<dbReference type="Pfam" id="PF10193">
    <property type="entry name" value="Telomere_reg-2"/>
    <property type="match status" value="1"/>
</dbReference>
<keyword evidence="4" id="KW-1185">Reference proteome</keyword>
<dbReference type="STRING" id="983506.L8WJE3"/>
<comment type="caution">
    <text evidence="3">The sequence shown here is derived from an EMBL/GenBank/DDBJ whole genome shotgun (WGS) entry which is preliminary data.</text>
</comment>
<evidence type="ECO:0000256" key="1">
    <source>
        <dbReference type="ARBA" id="ARBA00006133"/>
    </source>
</evidence>
<evidence type="ECO:0000313" key="4">
    <source>
        <dbReference type="Proteomes" id="UP000011668"/>
    </source>
</evidence>
<evidence type="ECO:0000259" key="2">
    <source>
        <dbReference type="Pfam" id="PF10193"/>
    </source>
</evidence>
<protein>
    <submittedName>
        <fullName evidence="3">Telomere length regulation domain-containing protein</fullName>
    </submittedName>
</protein>
<dbReference type="OrthoDB" id="10254187at2759"/>
<dbReference type="PANTHER" id="PTHR15830">
    <property type="entry name" value="TELOMERE LENGTH REGULATION PROTEIN TEL2 FAMILY MEMBER"/>
    <property type="match status" value="1"/>
</dbReference>
<name>L8WJE3_THACA</name>
<feature type="domain" description="Telomere length regulation protein conserved" evidence="2">
    <location>
        <begin position="2"/>
        <end position="60"/>
    </location>
</feature>
<dbReference type="Gene3D" id="1.25.40.720">
    <property type="entry name" value="Telomere length regulation protein 2, C-terminal domain"/>
    <property type="match status" value="1"/>
</dbReference>
<dbReference type="InterPro" id="IPR019337">
    <property type="entry name" value="Telomere_length_regulation_dom"/>
</dbReference>
<dbReference type="InterPro" id="IPR051970">
    <property type="entry name" value="TEL2_Regulation"/>
</dbReference>
<dbReference type="EMBL" id="AFRT01002203">
    <property type="protein sequence ID" value="ELU38296.1"/>
    <property type="molecule type" value="Genomic_DNA"/>
</dbReference>
<sequence length="219" mass="24445">MGLQDNYELDRFEERRQSVLVALVACCPTKAAPTIIEQFFHHQYSTSQRFTMLNALALGARELAGLPIPPPPSDTSKRPRIDFPSKVLPEAAHLKYMRENDVPPPANRIEGPRKQLIEGMGSQVSTLVDDLSGMAIRRSKEETEESIPQIVRERSLRVGHKRAPGVTPAGSDSQLKLGYLSSQTPVIPFAQVAAEYFVSPLIHRFWTHLQSSMTHEAYG</sequence>
<dbReference type="HOGENOM" id="CLU_1262274_0_0_1"/>
<dbReference type="PANTHER" id="PTHR15830:SF10">
    <property type="entry name" value="TELOMERE LENGTH REGULATION PROTEIN TEL2 HOMOLOG"/>
    <property type="match status" value="1"/>
</dbReference>
<dbReference type="InterPro" id="IPR038528">
    <property type="entry name" value="TEL2_C_sf"/>
</dbReference>
<proteinExistence type="inferred from homology"/>
<accession>L8WJE3</accession>
<dbReference type="Proteomes" id="UP000011668">
    <property type="component" value="Unassembled WGS sequence"/>
</dbReference>
<reference evidence="3 4" key="1">
    <citation type="journal article" date="2013" name="Nat. Commun.">
        <title>The evolution and pathogenic mechanisms of the rice sheath blight pathogen.</title>
        <authorList>
            <person name="Zheng A."/>
            <person name="Lin R."/>
            <person name="Xu L."/>
            <person name="Qin P."/>
            <person name="Tang C."/>
            <person name="Ai P."/>
            <person name="Zhang D."/>
            <person name="Liu Y."/>
            <person name="Sun Z."/>
            <person name="Feng H."/>
            <person name="Wang Y."/>
            <person name="Chen Y."/>
            <person name="Liang X."/>
            <person name="Fu R."/>
            <person name="Li Q."/>
            <person name="Zhang J."/>
            <person name="Yu X."/>
            <person name="Xie Z."/>
            <person name="Ding L."/>
            <person name="Guan P."/>
            <person name="Tang J."/>
            <person name="Liang Y."/>
            <person name="Wang S."/>
            <person name="Deng Q."/>
            <person name="Li S."/>
            <person name="Zhu J."/>
            <person name="Wang L."/>
            <person name="Liu H."/>
            <person name="Li P."/>
        </authorList>
    </citation>
    <scope>NUCLEOTIDE SEQUENCE [LARGE SCALE GENOMIC DNA]</scope>
    <source>
        <strain evidence="4">AG-1 IA</strain>
    </source>
</reference>
<evidence type="ECO:0000313" key="3">
    <source>
        <dbReference type="EMBL" id="ELU38296.1"/>
    </source>
</evidence>
<dbReference type="GO" id="GO:0005829">
    <property type="term" value="C:cytosol"/>
    <property type="evidence" value="ECO:0007669"/>
    <property type="project" value="TreeGrafter"/>
</dbReference>
<dbReference type="GO" id="GO:0042162">
    <property type="term" value="F:telomeric DNA binding"/>
    <property type="evidence" value="ECO:0007669"/>
    <property type="project" value="TreeGrafter"/>
</dbReference>
<gene>
    <name evidence="3" type="ORF">AG1IA_07675</name>
</gene>
<organism evidence="3 4">
    <name type="scientific">Thanatephorus cucumeris (strain AG1-IA)</name>
    <name type="common">Rice sheath blight fungus</name>
    <name type="synonym">Rhizoctonia solani</name>
    <dbReference type="NCBI Taxonomy" id="983506"/>
    <lineage>
        <taxon>Eukaryota</taxon>
        <taxon>Fungi</taxon>
        <taxon>Dikarya</taxon>
        <taxon>Basidiomycota</taxon>
        <taxon>Agaricomycotina</taxon>
        <taxon>Agaricomycetes</taxon>
        <taxon>Cantharellales</taxon>
        <taxon>Ceratobasidiaceae</taxon>
        <taxon>Rhizoctonia</taxon>
        <taxon>Rhizoctonia solani AG-1</taxon>
    </lineage>
</organism>
<dbReference type="AlphaFoldDB" id="L8WJE3"/>
<comment type="similarity">
    <text evidence="1">Belongs to the TEL2 family.</text>
</comment>